<dbReference type="Pfam" id="PF05724">
    <property type="entry name" value="TPMT"/>
    <property type="match status" value="1"/>
</dbReference>
<dbReference type="GO" id="GO:0008757">
    <property type="term" value="F:S-adenosylmethionine-dependent methyltransferase activity"/>
    <property type="evidence" value="ECO:0007669"/>
    <property type="project" value="InterPro"/>
</dbReference>
<evidence type="ECO:0000256" key="4">
    <source>
        <dbReference type="ARBA" id="ARBA00022691"/>
    </source>
</evidence>
<keyword evidence="4" id="KW-0949">S-adenosyl-L-methionine</keyword>
<dbReference type="InterPro" id="IPR029063">
    <property type="entry name" value="SAM-dependent_MTases_sf"/>
</dbReference>
<dbReference type="PANTHER" id="PTHR32183:SF6">
    <property type="entry name" value="CYSTEINE SULFINATE DESULFINASE_CYSTEINE DESULFURASE AND RELATED ENZYMES"/>
    <property type="match status" value="1"/>
</dbReference>
<proteinExistence type="predicted"/>
<organism evidence="5 6">
    <name type="scientific">Aquimarina brevivitae</name>
    <dbReference type="NCBI Taxonomy" id="323412"/>
    <lineage>
        <taxon>Bacteria</taxon>
        <taxon>Pseudomonadati</taxon>
        <taxon>Bacteroidota</taxon>
        <taxon>Flavobacteriia</taxon>
        <taxon>Flavobacteriales</taxon>
        <taxon>Flavobacteriaceae</taxon>
        <taxon>Aquimarina</taxon>
    </lineage>
</organism>
<dbReference type="Proteomes" id="UP000292262">
    <property type="component" value="Unassembled WGS sequence"/>
</dbReference>
<dbReference type="PANTHER" id="PTHR32183">
    <property type="match status" value="1"/>
</dbReference>
<keyword evidence="3 5" id="KW-0808">Transferase</keyword>
<comment type="caution">
    <text evidence="5">The sequence shown here is derived from an EMBL/GenBank/DDBJ whole genome shotgun (WGS) entry which is preliminary data.</text>
</comment>
<sequence length="193" mass="22494">MKLDKNYWAERYQTQQTGWDIGYPAPALVEYITQIEEKTIKILIPGAGNAYEAAYLYRQGYTNIYILDFVPKVLEGFMQKIPDFPKEQVIVKDFFNYTNTFDIILEQTFFCAIPKEKRERYCLQVQKLLKPQGKIVGVLFASEFEKPGPPFGGVKEDYQKLFSNFFNISTLAPCYNSIPPRQGNELFFIFENN</sequence>
<dbReference type="Gene3D" id="3.40.50.150">
    <property type="entry name" value="Vaccinia Virus protein VP39"/>
    <property type="match status" value="1"/>
</dbReference>
<reference evidence="5 6" key="1">
    <citation type="submission" date="2019-02" db="EMBL/GenBank/DDBJ databases">
        <title>Genomic Encyclopedia of Type Strains, Phase IV (KMG-IV): sequencing the most valuable type-strain genomes for metagenomic binning, comparative biology and taxonomic classification.</title>
        <authorList>
            <person name="Goeker M."/>
        </authorList>
    </citation>
    <scope>NUCLEOTIDE SEQUENCE [LARGE SCALE GENOMIC DNA]</scope>
    <source>
        <strain evidence="5 6">DSM 17196</strain>
    </source>
</reference>
<dbReference type="CDD" id="cd02440">
    <property type="entry name" value="AdoMet_MTases"/>
    <property type="match status" value="1"/>
</dbReference>
<accession>A0A4Q7P0L2</accession>
<gene>
    <name evidence="5" type="ORF">EV197_1790</name>
</gene>
<dbReference type="AlphaFoldDB" id="A0A4Q7P0L2"/>
<evidence type="ECO:0000313" key="5">
    <source>
        <dbReference type="EMBL" id="RZS93215.1"/>
    </source>
</evidence>
<name>A0A4Q7P0L2_9FLAO</name>
<dbReference type="EMBL" id="SGXE01000002">
    <property type="protein sequence ID" value="RZS93215.1"/>
    <property type="molecule type" value="Genomic_DNA"/>
</dbReference>
<dbReference type="RefSeq" id="WP_130286359.1">
    <property type="nucleotide sequence ID" value="NZ_SGXE01000002.1"/>
</dbReference>
<dbReference type="OrthoDB" id="9778208at2"/>
<dbReference type="GO" id="GO:0032259">
    <property type="term" value="P:methylation"/>
    <property type="evidence" value="ECO:0007669"/>
    <property type="project" value="UniProtKB-KW"/>
</dbReference>
<dbReference type="InterPro" id="IPR008854">
    <property type="entry name" value="TPMT"/>
</dbReference>
<protein>
    <submittedName>
        <fullName evidence="5">Thiopurine S-methyltransferase</fullName>
    </submittedName>
</protein>
<evidence type="ECO:0000256" key="1">
    <source>
        <dbReference type="ARBA" id="ARBA00022553"/>
    </source>
</evidence>
<keyword evidence="6" id="KW-1185">Reference proteome</keyword>
<evidence type="ECO:0000256" key="3">
    <source>
        <dbReference type="ARBA" id="ARBA00022679"/>
    </source>
</evidence>
<keyword evidence="1" id="KW-0597">Phosphoprotein</keyword>
<evidence type="ECO:0000256" key="2">
    <source>
        <dbReference type="ARBA" id="ARBA00022603"/>
    </source>
</evidence>
<dbReference type="SUPFAM" id="SSF53335">
    <property type="entry name" value="S-adenosyl-L-methionine-dependent methyltransferases"/>
    <property type="match status" value="1"/>
</dbReference>
<keyword evidence="2 5" id="KW-0489">Methyltransferase</keyword>
<evidence type="ECO:0000313" key="6">
    <source>
        <dbReference type="Proteomes" id="UP000292262"/>
    </source>
</evidence>
<dbReference type="PROSITE" id="PS51585">
    <property type="entry name" value="SAM_MT_TPMT"/>
    <property type="match status" value="1"/>
</dbReference>